<proteinExistence type="predicted"/>
<sequence>MMQPWELNSVLTADRLKQLASLIRDVRDDVIDRHDDEIGDTARGTGMRAYECSRSRIIRAVKDGKNWPWLGIVKPDGRFTFSIQSVPVRLYRGKPSCPEERRLIPSIEALRQMSWLEPEVGDAAAVLWFFAIELDEMRYVERVTFVGFLEGQQISCWEIPLDERVPAFGPTMSELPQPVETKKASVSVKKKDKKAENDGKDNGL</sequence>
<dbReference type="RefSeq" id="WP_028017846.1">
    <property type="nucleotide sequence ID" value="NZ_FKDD01000006.1"/>
</dbReference>
<evidence type="ECO:0000313" key="3">
    <source>
        <dbReference type="Proteomes" id="UP000077278"/>
    </source>
</evidence>
<evidence type="ECO:0000256" key="1">
    <source>
        <dbReference type="SAM" id="MobiDB-lite"/>
    </source>
</evidence>
<dbReference type="EMBL" id="FKDD01000006">
    <property type="protein sequence ID" value="SAC05577.1"/>
    <property type="molecule type" value="Genomic_DNA"/>
</dbReference>
<comment type="caution">
    <text evidence="2">The sequence shown here is derived from an EMBL/GenBank/DDBJ whole genome shotgun (WGS) entry which is preliminary data.</text>
</comment>
<reference evidence="2 3" key="1">
    <citation type="submission" date="2016-03" db="EMBL/GenBank/DDBJ databases">
        <authorList>
            <consortium name="Pathogen Informatics"/>
        </authorList>
    </citation>
    <scope>NUCLEOTIDE SEQUENCE [LARGE SCALE GENOMIC DNA]</scope>
    <source>
        <strain evidence="3">e264</strain>
    </source>
</reference>
<evidence type="ECO:0000313" key="2">
    <source>
        <dbReference type="EMBL" id="SAC05577.1"/>
    </source>
</evidence>
<accession>A0ABD7KFJ3</accession>
<gene>
    <name evidence="2" type="ORF">SAMEA2273136_01767</name>
</gene>
<dbReference type="Proteomes" id="UP000077278">
    <property type="component" value="Unassembled WGS sequence"/>
</dbReference>
<feature type="region of interest" description="Disordered" evidence="1">
    <location>
        <begin position="170"/>
        <end position="204"/>
    </location>
</feature>
<feature type="compositionally biased region" description="Basic and acidic residues" evidence="1">
    <location>
        <begin position="193"/>
        <end position="204"/>
    </location>
</feature>
<name>A0ABD7KFJ3_9ENTR</name>
<organism evidence="2 3">
    <name type="scientific">Enterobacter roggenkampii</name>
    <dbReference type="NCBI Taxonomy" id="1812935"/>
    <lineage>
        <taxon>Bacteria</taxon>
        <taxon>Pseudomonadati</taxon>
        <taxon>Pseudomonadota</taxon>
        <taxon>Gammaproteobacteria</taxon>
        <taxon>Enterobacterales</taxon>
        <taxon>Enterobacteriaceae</taxon>
        <taxon>Enterobacter</taxon>
        <taxon>Enterobacter cloacae complex</taxon>
    </lineage>
</organism>
<dbReference type="AlphaFoldDB" id="A0ABD7KFJ3"/>
<protein>
    <submittedName>
        <fullName evidence="2">Uncharacterized protein</fullName>
    </submittedName>
</protein>